<feature type="compositionally biased region" description="Low complexity" evidence="5">
    <location>
        <begin position="350"/>
        <end position="360"/>
    </location>
</feature>
<evidence type="ECO:0000313" key="6">
    <source>
        <dbReference type="EMBL" id="KAF3071892.1"/>
    </source>
</evidence>
<dbReference type="CDD" id="cd01310">
    <property type="entry name" value="TatD_DNAse"/>
    <property type="match status" value="1"/>
</dbReference>
<dbReference type="SUPFAM" id="SSF51556">
    <property type="entry name" value="Metallo-dependent hydrolases"/>
    <property type="match status" value="1"/>
</dbReference>
<dbReference type="PANTHER" id="PTHR10060">
    <property type="entry name" value="TATD FAMILY DEOXYRIBONUCLEASE"/>
    <property type="match status" value="1"/>
</dbReference>
<organism evidence="6 7">
    <name type="scientific">Trichoderma lentiforme</name>
    <dbReference type="NCBI Taxonomy" id="1567552"/>
    <lineage>
        <taxon>Eukaryota</taxon>
        <taxon>Fungi</taxon>
        <taxon>Dikarya</taxon>
        <taxon>Ascomycota</taxon>
        <taxon>Pezizomycotina</taxon>
        <taxon>Sordariomycetes</taxon>
        <taxon>Hypocreomycetidae</taxon>
        <taxon>Hypocreales</taxon>
        <taxon>Hypocreaceae</taxon>
        <taxon>Trichoderma</taxon>
    </lineage>
</organism>
<feature type="region of interest" description="Disordered" evidence="5">
    <location>
        <begin position="149"/>
        <end position="173"/>
    </location>
</feature>
<accession>A0A9P4XH47</accession>
<evidence type="ECO:0000256" key="1">
    <source>
        <dbReference type="ARBA" id="ARBA00009275"/>
    </source>
</evidence>
<dbReference type="EMBL" id="QLNT01000009">
    <property type="protein sequence ID" value="KAF3071892.1"/>
    <property type="molecule type" value="Genomic_DNA"/>
</dbReference>
<dbReference type="Proteomes" id="UP000801864">
    <property type="component" value="Unassembled WGS sequence"/>
</dbReference>
<comment type="caution">
    <text evidence="6">The sequence shown here is derived from an EMBL/GenBank/DDBJ whole genome shotgun (WGS) entry which is preliminary data.</text>
</comment>
<dbReference type="InterPro" id="IPR001130">
    <property type="entry name" value="TatD-like"/>
</dbReference>
<reference evidence="6 7" key="1">
    <citation type="submission" date="2018-06" db="EMBL/GenBank/DDBJ databases">
        <title>Genome analysis of cellulolytic fungus Trichoderma lentiforme CFAM-422.</title>
        <authorList>
            <person name="Steindorff A.S."/>
            <person name="Formighieri E.F."/>
            <person name="Midorikawa G.E.O."/>
            <person name="Tamietti M.S."/>
            <person name="Ramos E.Z."/>
            <person name="Silva A.S."/>
            <person name="Bon E.P.S."/>
            <person name="Mendes T.D."/>
            <person name="Damaso M.C.T."/>
            <person name="Favaro L.C.L."/>
        </authorList>
    </citation>
    <scope>NUCLEOTIDE SEQUENCE [LARGE SCALE GENOMIC DNA]</scope>
    <source>
        <strain evidence="6 7">CFAM-422</strain>
    </source>
</reference>
<evidence type="ECO:0000256" key="5">
    <source>
        <dbReference type="SAM" id="MobiDB-lite"/>
    </source>
</evidence>
<dbReference type="Gene3D" id="3.20.20.140">
    <property type="entry name" value="Metal-dependent hydrolases"/>
    <property type="match status" value="1"/>
</dbReference>
<keyword evidence="3" id="KW-0479">Metal-binding</keyword>
<protein>
    <submittedName>
        <fullName evidence="6">Deoxyribonuclease Tat-D</fullName>
    </submittedName>
</protein>
<gene>
    <name evidence="6" type="ORF">CFAM422_005874</name>
</gene>
<dbReference type="GO" id="GO:0046872">
    <property type="term" value="F:metal ion binding"/>
    <property type="evidence" value="ECO:0007669"/>
    <property type="project" value="UniProtKB-KW"/>
</dbReference>
<evidence type="ECO:0000313" key="7">
    <source>
        <dbReference type="Proteomes" id="UP000801864"/>
    </source>
</evidence>
<name>A0A9P4XH47_9HYPO</name>
<dbReference type="GO" id="GO:0005829">
    <property type="term" value="C:cytosol"/>
    <property type="evidence" value="ECO:0007669"/>
    <property type="project" value="TreeGrafter"/>
</dbReference>
<evidence type="ECO:0000256" key="3">
    <source>
        <dbReference type="ARBA" id="ARBA00022723"/>
    </source>
</evidence>
<comment type="similarity">
    <text evidence="1">Belongs to the metallo-dependent hydrolases superfamily. TatD-type hydrolase family.</text>
</comment>
<evidence type="ECO:0000256" key="4">
    <source>
        <dbReference type="ARBA" id="ARBA00022801"/>
    </source>
</evidence>
<dbReference type="PANTHER" id="PTHR10060:SF15">
    <property type="entry name" value="DEOXYRIBONUCLEASE TATDN1"/>
    <property type="match status" value="1"/>
</dbReference>
<dbReference type="InterPro" id="IPR050891">
    <property type="entry name" value="TatD-type_Hydrolase"/>
</dbReference>
<feature type="region of interest" description="Disordered" evidence="5">
    <location>
        <begin position="340"/>
        <end position="378"/>
    </location>
</feature>
<dbReference type="GO" id="GO:0008296">
    <property type="term" value="F:3'-5'-DNA exonuclease activity"/>
    <property type="evidence" value="ECO:0007669"/>
    <property type="project" value="TreeGrafter"/>
</dbReference>
<keyword evidence="2" id="KW-0540">Nuclease</keyword>
<dbReference type="AlphaFoldDB" id="A0A9P4XH47"/>
<keyword evidence="4" id="KW-0378">Hydrolase</keyword>
<sequence length="439" mass="48680">MSRILGRVRHHLPRHYTAAVSRFSLFSTMSAPRPNSEPASEAYKPRYIDLVKIGINLADPIFRGKHHGTQRHPDDLKDVISRAKEVGCTKLIVTGSDFTSARDALELAKEFRRQSHAELVHVAGTCFGTAGIHPCSSAIFCKGGHGRHEEHVAPCEPEDPESTEHRGEPDSETSAKVIAEFKTLLADATASSKHHLVALGEFGLDYDRLNFCSKAAQLHSFEAQLKIAASLQPQLPLFLHSRAAHRDFVDLLKGAFGDKLERLEKGGVVHSFTGTIEEMKELMDLGLHIGVNGCSLKTEENLTMVKEITLDRIMLETDGPWCEVRPSHAGYQYLIEKKPEPEQPVTNGEPQPADAAAQQQTRRPKKQKNQKKEPDVPDRFKVVKKEKWEQGAMIKGRNEPCTIERVAKIVAAVKGVSVEELCEASWRNTVSVFGLGEAN</sequence>
<dbReference type="Pfam" id="PF01026">
    <property type="entry name" value="TatD_DNase"/>
    <property type="match status" value="1"/>
</dbReference>
<dbReference type="InterPro" id="IPR032466">
    <property type="entry name" value="Metal_Hydrolase"/>
</dbReference>
<proteinExistence type="inferred from homology"/>
<keyword evidence="7" id="KW-1185">Reference proteome</keyword>
<evidence type="ECO:0000256" key="2">
    <source>
        <dbReference type="ARBA" id="ARBA00022722"/>
    </source>
</evidence>